<name>A0A1F8BNC8_9BACT</name>
<evidence type="ECO:0000313" key="2">
    <source>
        <dbReference type="Proteomes" id="UP000176725"/>
    </source>
</evidence>
<sequence length="421" mass="48685">MGITKTFLFILLFALILRLSLVFVAYHGDLNNNISWATLSVERGLKGFYGSPDANDWPFSAPNQPPLTILSLAGLRVVYLAIENISWRLNNQFSFFPSTFIWFWEAKGMTLLMKLPSIFADLGIGWLIYKYFEKEGKHKLGLILSAVWLFNPITWYNSSIWGQTDSIVNLLGLIGIFALLNKNLPKFAVFFTLSILFKGSLSIFTPVLLFVAYKQNQTFTRWFQATFYMLLATVFVSIWFHPHIDLPFWLINLYKERILPGEIGYLTANAFNFWWLADSGKTLDSTVYFGLQARLWGFVTVLTGIILVLIWLKHKINDKRIFASLLTVSFLSFLFLTRIHERYLYPFFPPATILLGFVPYLWIPYAVVSLTHLLNLYHLFWAPSLKPLELSFMNPALPQILSLVNILTFVYLLRLFRSSKL</sequence>
<evidence type="ECO:0000313" key="1">
    <source>
        <dbReference type="EMBL" id="OGM64855.1"/>
    </source>
</evidence>
<dbReference type="STRING" id="1802521.A2893_04345"/>
<dbReference type="Proteomes" id="UP000176725">
    <property type="component" value="Unassembled WGS sequence"/>
</dbReference>
<organism evidence="1 2">
    <name type="scientific">Candidatus Woesebacteria bacterium RIFCSPLOWO2_01_FULL_39_25</name>
    <dbReference type="NCBI Taxonomy" id="1802521"/>
    <lineage>
        <taxon>Bacteria</taxon>
        <taxon>Candidatus Woeseibacteriota</taxon>
    </lineage>
</organism>
<proteinExistence type="predicted"/>
<gene>
    <name evidence="1" type="ORF">A2893_04345</name>
</gene>
<evidence type="ECO:0008006" key="3">
    <source>
        <dbReference type="Google" id="ProtNLM"/>
    </source>
</evidence>
<accession>A0A1F8BNC8</accession>
<dbReference type="EMBL" id="MGHH01000007">
    <property type="protein sequence ID" value="OGM64855.1"/>
    <property type="molecule type" value="Genomic_DNA"/>
</dbReference>
<protein>
    <recommendedName>
        <fullName evidence="3">Glycosyltransferase RgtA/B/C/D-like domain-containing protein</fullName>
    </recommendedName>
</protein>
<comment type="caution">
    <text evidence="1">The sequence shown here is derived from an EMBL/GenBank/DDBJ whole genome shotgun (WGS) entry which is preliminary data.</text>
</comment>
<dbReference type="AlphaFoldDB" id="A0A1F8BNC8"/>
<reference evidence="1 2" key="1">
    <citation type="journal article" date="2016" name="Nat. Commun.">
        <title>Thousands of microbial genomes shed light on interconnected biogeochemical processes in an aquifer system.</title>
        <authorList>
            <person name="Anantharaman K."/>
            <person name="Brown C.T."/>
            <person name="Hug L.A."/>
            <person name="Sharon I."/>
            <person name="Castelle C.J."/>
            <person name="Probst A.J."/>
            <person name="Thomas B.C."/>
            <person name="Singh A."/>
            <person name="Wilkins M.J."/>
            <person name="Karaoz U."/>
            <person name="Brodie E.L."/>
            <person name="Williams K.H."/>
            <person name="Hubbard S.S."/>
            <person name="Banfield J.F."/>
        </authorList>
    </citation>
    <scope>NUCLEOTIDE SEQUENCE [LARGE SCALE GENOMIC DNA]</scope>
</reference>